<dbReference type="Proteomes" id="UP000319280">
    <property type="component" value="Unassembled WGS sequence"/>
</dbReference>
<dbReference type="Gene3D" id="3.40.50.2000">
    <property type="entry name" value="Glycogen Phosphorylase B"/>
    <property type="match status" value="2"/>
</dbReference>
<keyword evidence="4" id="KW-0808">Transferase</keyword>
<reference evidence="4 5" key="1">
    <citation type="submission" date="2019-07" db="EMBL/GenBank/DDBJ databases">
        <title>Genomic analysis of Lentibacillus sp. NKC851-2.</title>
        <authorList>
            <person name="Oh Y.J."/>
        </authorList>
    </citation>
    <scope>NUCLEOTIDE SEQUENCE [LARGE SCALE GENOMIC DNA]</scope>
    <source>
        <strain evidence="4 5">NKC851-2</strain>
    </source>
</reference>
<evidence type="ECO:0000259" key="1">
    <source>
        <dbReference type="Pfam" id="PF00534"/>
    </source>
</evidence>
<protein>
    <submittedName>
        <fullName evidence="4">Glycosyltransferase</fullName>
    </submittedName>
</protein>
<evidence type="ECO:0000313" key="4">
    <source>
        <dbReference type="EMBL" id="TRM10632.1"/>
    </source>
</evidence>
<dbReference type="AlphaFoldDB" id="A0A549YFH0"/>
<evidence type="ECO:0000259" key="3">
    <source>
        <dbReference type="Pfam" id="PF13439"/>
    </source>
</evidence>
<evidence type="ECO:0000313" key="5">
    <source>
        <dbReference type="Proteomes" id="UP000319280"/>
    </source>
</evidence>
<sequence>MAIGIVGNYGNNNQGDEAILEGILLQLEATHHVSRDEMIVFSNQPEQTAAKYGVQSVKLYYKNKSSLTTMLGTMRKNRSIIRKLDLLLIGGGGIFMDLYGREAFLFGMYGWLAKLSGTPVVLYGVGAGPILTKIGKTILRSLAHLAKLVTVRDPKSKKLLESIGVKSAIHVIGDPAFQVRQPAETKRNTNGLQIGVTAVPYHHRSYWPEEDMAKYDDYITGMARNLDTLLAEHPDATVNFFATKYPQDLQVAEAIRDKMAYSGRSTMQEKSMNHQEITQYASEQDLVIGTRLHSLILALVSHIPVIAVSYHHKVQDFMDMVGCGEYTVPISDLNADDAFFAQAYRSMNRDWPATLDRFQAVATKMKQMSDRGMGLIRQTFENNKEKLLVLSNMYPSGRSKTFGIFVKNQVELLRSKGLDVDVLAIDDPRKGKLLLAKKYGSFLLQSMLNLLTQGKHYHTVHAHYIFPTGLVGLLYKKLLGKRLVVTSHGGDIDQMSKKSERVQSWTKKILEEADEIIVVGERLRAEMLAAFSIDAGKISVINMGVNRSVFHEQDKMDARRRLDLPADEKVLLFVGNLIRAKGLDDLVDAYDIVRDRHDDVSLHLIGEAKDASYFANLKQQAKKRAGIHIHDAMPQEQVADWMAAADVFVLPSHIEGFGLVALEAMACRLPVVGTDVGGLSYLLANDAGMLAAPHDSDDLAAKIDDVLADERTRSRLIANGLEKAAANDQEKLIQDVIALYGLSKEGSRS</sequence>
<dbReference type="RefSeq" id="WP_142789912.1">
    <property type="nucleotide sequence ID" value="NZ_VJMZ01000001.1"/>
</dbReference>
<name>A0A549YFH0_9BACI</name>
<dbReference type="Pfam" id="PF13439">
    <property type="entry name" value="Glyco_transf_4"/>
    <property type="match status" value="1"/>
</dbReference>
<feature type="domain" description="Polysaccharide pyruvyl transferase" evidence="2">
    <location>
        <begin position="15"/>
        <end position="312"/>
    </location>
</feature>
<organism evidence="4 5">
    <name type="scientific">Lentibacillus cibarius</name>
    <dbReference type="NCBI Taxonomy" id="2583219"/>
    <lineage>
        <taxon>Bacteria</taxon>
        <taxon>Bacillati</taxon>
        <taxon>Bacillota</taxon>
        <taxon>Bacilli</taxon>
        <taxon>Bacillales</taxon>
        <taxon>Bacillaceae</taxon>
        <taxon>Lentibacillus</taxon>
    </lineage>
</organism>
<dbReference type="InterPro" id="IPR007345">
    <property type="entry name" value="Polysacch_pyruvyl_Trfase"/>
</dbReference>
<evidence type="ECO:0000259" key="2">
    <source>
        <dbReference type="Pfam" id="PF04230"/>
    </source>
</evidence>
<gene>
    <name evidence="4" type="ORF">FH966_02230</name>
</gene>
<dbReference type="GO" id="GO:0016757">
    <property type="term" value="F:glycosyltransferase activity"/>
    <property type="evidence" value="ECO:0007669"/>
    <property type="project" value="InterPro"/>
</dbReference>
<dbReference type="PANTHER" id="PTHR36836">
    <property type="entry name" value="COLANIC ACID BIOSYNTHESIS PROTEIN WCAK"/>
    <property type="match status" value="1"/>
</dbReference>
<keyword evidence="5" id="KW-1185">Reference proteome</keyword>
<dbReference type="PANTHER" id="PTHR36836:SF1">
    <property type="entry name" value="COLANIC ACID BIOSYNTHESIS PROTEIN WCAK"/>
    <property type="match status" value="1"/>
</dbReference>
<dbReference type="InterPro" id="IPR028098">
    <property type="entry name" value="Glyco_trans_4-like_N"/>
</dbReference>
<dbReference type="Pfam" id="PF00534">
    <property type="entry name" value="Glycos_transf_1"/>
    <property type="match status" value="1"/>
</dbReference>
<dbReference type="EMBL" id="VJMZ01000001">
    <property type="protein sequence ID" value="TRM10632.1"/>
    <property type="molecule type" value="Genomic_DNA"/>
</dbReference>
<dbReference type="InterPro" id="IPR001296">
    <property type="entry name" value="Glyco_trans_1"/>
</dbReference>
<proteinExistence type="predicted"/>
<dbReference type="SUPFAM" id="SSF53756">
    <property type="entry name" value="UDP-Glycosyltransferase/glycogen phosphorylase"/>
    <property type="match status" value="1"/>
</dbReference>
<feature type="domain" description="Glycosyltransferase subfamily 4-like N-terminal" evidence="3">
    <location>
        <begin position="406"/>
        <end position="547"/>
    </location>
</feature>
<comment type="caution">
    <text evidence="4">The sequence shown here is derived from an EMBL/GenBank/DDBJ whole genome shotgun (WGS) entry which is preliminary data.</text>
</comment>
<feature type="domain" description="Glycosyl transferase family 1" evidence="1">
    <location>
        <begin position="557"/>
        <end position="720"/>
    </location>
</feature>
<accession>A0A549YFH0</accession>
<dbReference type="Pfam" id="PF04230">
    <property type="entry name" value="PS_pyruv_trans"/>
    <property type="match status" value="1"/>
</dbReference>